<dbReference type="AlphaFoldDB" id="A0A415L6B0"/>
<evidence type="ECO:0000313" key="1">
    <source>
        <dbReference type="EMBL" id="RHL44071.1"/>
    </source>
</evidence>
<reference evidence="1 2" key="1">
    <citation type="submission" date="2018-08" db="EMBL/GenBank/DDBJ databases">
        <title>A genome reference for cultivated species of the human gut microbiota.</title>
        <authorList>
            <person name="Zou Y."/>
            <person name="Xue W."/>
            <person name="Luo G."/>
        </authorList>
    </citation>
    <scope>NUCLEOTIDE SEQUENCE [LARGE SCALE GENOMIC DNA]</scope>
    <source>
        <strain evidence="1 2">AF37-4</strain>
    </source>
</reference>
<organism evidence="1 2">
    <name type="scientific">Eubacterium ventriosum</name>
    <dbReference type="NCBI Taxonomy" id="39496"/>
    <lineage>
        <taxon>Bacteria</taxon>
        <taxon>Bacillati</taxon>
        <taxon>Bacillota</taxon>
        <taxon>Clostridia</taxon>
        <taxon>Eubacteriales</taxon>
        <taxon>Eubacteriaceae</taxon>
        <taxon>Eubacterium</taxon>
    </lineage>
</organism>
<sequence>MMNYEIFKEVFKEKLLDFMPDEFKEHRVVEHKVFKVNCEKDAINLLPRDGKSKYKGSPTIYVGEFYEMYKNRENLDYVMNCAAELMLDGYKNLPEAIKNKDIAVETFKDRVVVTLVNTAQNEEYLKNIPHRDYLDLSIIYKAVISNDKSGMSSVVITNDVASQMGMNEEQLYEVAMKNTPELLPVSIQDMQDVISEMLFEEIAGDEYEVERKEIDDTISEVVEDNSQTKMYVMTNRRKINGAAEILFPENLDKLASVLHSDIYIIPSSIHEVIAISSNGHSADELQEMVNDINMNQVDLEDRLSNEVYHYDRNKRELTIATNAPNKRLDGKSVAESISYDIQDKSL</sequence>
<dbReference type="EMBL" id="QROT01000007">
    <property type="protein sequence ID" value="RHL44071.1"/>
    <property type="molecule type" value="Genomic_DNA"/>
</dbReference>
<name>A0A415L6B0_9FIRM</name>
<dbReference type="RefSeq" id="WP_118380020.1">
    <property type="nucleotide sequence ID" value="NZ_CABJDQ010000007.1"/>
</dbReference>
<dbReference type="Pfam" id="PF18941">
    <property type="entry name" value="DUF5688"/>
    <property type="match status" value="1"/>
</dbReference>
<dbReference type="GeneID" id="66467540"/>
<evidence type="ECO:0000313" key="2">
    <source>
        <dbReference type="Proteomes" id="UP000283314"/>
    </source>
</evidence>
<dbReference type="Proteomes" id="UP000283314">
    <property type="component" value="Unassembled WGS sequence"/>
</dbReference>
<gene>
    <name evidence="1" type="ORF">DW018_09800</name>
</gene>
<protein>
    <submittedName>
        <fullName evidence="1">Uncharacterized protein</fullName>
    </submittedName>
</protein>
<proteinExistence type="predicted"/>
<comment type="caution">
    <text evidence="1">The sequence shown here is derived from an EMBL/GenBank/DDBJ whole genome shotgun (WGS) entry which is preliminary data.</text>
</comment>
<accession>A0A415L6B0</accession>
<dbReference type="InterPro" id="IPR043743">
    <property type="entry name" value="DUF5688"/>
</dbReference>